<feature type="transmembrane region" description="Helical" evidence="12">
    <location>
        <begin position="75"/>
        <end position="94"/>
    </location>
</feature>
<feature type="transmembrane region" description="Helical" evidence="12">
    <location>
        <begin position="248"/>
        <end position="267"/>
    </location>
</feature>
<dbReference type="OrthoDB" id="5241540at2"/>
<keyword evidence="4" id="KW-0479">Metal-binding</keyword>
<dbReference type="InterPro" id="IPR003780">
    <property type="entry name" value="COX15/CtaA_fam"/>
</dbReference>
<feature type="transmembrane region" description="Helical" evidence="12">
    <location>
        <begin position="273"/>
        <end position="294"/>
    </location>
</feature>
<dbReference type="KEGG" id="amin:AUMI_14180"/>
<keyword evidence="5 12" id="KW-1133">Transmembrane helix</keyword>
<name>A0A173LVQ9_9MICO</name>
<dbReference type="GO" id="GO:0016020">
    <property type="term" value="C:membrane"/>
    <property type="evidence" value="ECO:0007669"/>
    <property type="project" value="UniProtKB-SubCell"/>
</dbReference>
<feature type="transmembrane region" description="Helical" evidence="12">
    <location>
        <begin position="171"/>
        <end position="191"/>
    </location>
</feature>
<evidence type="ECO:0000256" key="3">
    <source>
        <dbReference type="ARBA" id="ARBA00022692"/>
    </source>
</evidence>
<dbReference type="GO" id="GO:0046872">
    <property type="term" value="F:metal ion binding"/>
    <property type="evidence" value="ECO:0007669"/>
    <property type="project" value="UniProtKB-KW"/>
</dbReference>
<feature type="transmembrane region" description="Helical" evidence="12">
    <location>
        <begin position="130"/>
        <end position="151"/>
    </location>
</feature>
<evidence type="ECO:0000256" key="6">
    <source>
        <dbReference type="ARBA" id="ARBA00023002"/>
    </source>
</evidence>
<comment type="pathway">
    <text evidence="11">Porphyrin-containing compound metabolism.</text>
</comment>
<dbReference type="GO" id="GO:0006784">
    <property type="term" value="P:heme A biosynthetic process"/>
    <property type="evidence" value="ECO:0007669"/>
    <property type="project" value="InterPro"/>
</dbReference>
<keyword evidence="9 12" id="KW-0472">Membrane</keyword>
<evidence type="ECO:0000256" key="11">
    <source>
        <dbReference type="ARBA" id="ARBA00023444"/>
    </source>
</evidence>
<evidence type="ECO:0000256" key="9">
    <source>
        <dbReference type="ARBA" id="ARBA00023136"/>
    </source>
</evidence>
<dbReference type="AlphaFoldDB" id="A0A173LVQ9"/>
<dbReference type="RefSeq" id="WP_096380804.1">
    <property type="nucleotide sequence ID" value="NZ_AP017457.1"/>
</dbReference>
<evidence type="ECO:0000256" key="12">
    <source>
        <dbReference type="SAM" id="Phobius"/>
    </source>
</evidence>
<dbReference type="Pfam" id="PF02628">
    <property type="entry name" value="COX15-CtaA"/>
    <property type="match status" value="1"/>
</dbReference>
<evidence type="ECO:0000256" key="10">
    <source>
        <dbReference type="ARBA" id="ARBA00023157"/>
    </source>
</evidence>
<organism evidence="13 14">
    <name type="scientific">Aurantimicrobium minutum</name>
    <dbReference type="NCBI Taxonomy" id="708131"/>
    <lineage>
        <taxon>Bacteria</taxon>
        <taxon>Bacillati</taxon>
        <taxon>Actinomycetota</taxon>
        <taxon>Actinomycetes</taxon>
        <taxon>Micrococcales</taxon>
        <taxon>Microbacteriaceae</taxon>
        <taxon>Aurantimicrobium</taxon>
    </lineage>
</organism>
<dbReference type="GeneID" id="80451602"/>
<feature type="transmembrane region" description="Helical" evidence="12">
    <location>
        <begin position="101"/>
        <end position="124"/>
    </location>
</feature>
<protein>
    <submittedName>
        <fullName evidence="13">Cytochrome c assembly protein</fullName>
    </submittedName>
</protein>
<evidence type="ECO:0000256" key="5">
    <source>
        <dbReference type="ARBA" id="ARBA00022989"/>
    </source>
</evidence>
<dbReference type="GO" id="GO:0016491">
    <property type="term" value="F:oxidoreductase activity"/>
    <property type="evidence" value="ECO:0007669"/>
    <property type="project" value="UniProtKB-KW"/>
</dbReference>
<reference evidence="13 14" key="1">
    <citation type="journal article" date="2016" name="Genome Announc.">
        <title>Complete Genome Sequence of Aurantimicrobium minutum Type Strain KNCT, a Planktonic Ultramicrobacterium Isolated from River Water.</title>
        <authorList>
            <person name="Nakai R."/>
            <person name="Fujisawa T."/>
            <person name="Nakamura Y."/>
            <person name="Nishide H."/>
            <person name="Uchiyama I."/>
            <person name="Baba T."/>
            <person name="Toyoda A."/>
            <person name="Fujiyama A."/>
            <person name="Naganuma T."/>
            <person name="Niki H."/>
        </authorList>
    </citation>
    <scope>NUCLEOTIDE SEQUENCE [LARGE SCALE GENOMIC DNA]</scope>
    <source>
        <strain evidence="13 14">KNC</strain>
    </source>
</reference>
<evidence type="ECO:0000313" key="13">
    <source>
        <dbReference type="EMBL" id="BAU98960.1"/>
    </source>
</evidence>
<dbReference type="Proteomes" id="UP000243847">
    <property type="component" value="Chromosome sequence1"/>
</dbReference>
<keyword evidence="7" id="KW-0408">Iron</keyword>
<evidence type="ECO:0000256" key="8">
    <source>
        <dbReference type="ARBA" id="ARBA00023133"/>
    </source>
</evidence>
<keyword evidence="10" id="KW-1015">Disulfide bond</keyword>
<dbReference type="PANTHER" id="PTHR35457:SF1">
    <property type="entry name" value="HEME A SYNTHASE"/>
    <property type="match status" value="1"/>
</dbReference>
<feature type="transmembrane region" description="Helical" evidence="12">
    <location>
        <begin position="21"/>
        <end position="41"/>
    </location>
</feature>
<evidence type="ECO:0000256" key="2">
    <source>
        <dbReference type="ARBA" id="ARBA00022475"/>
    </source>
</evidence>
<keyword evidence="6" id="KW-0560">Oxidoreductase</keyword>
<feature type="transmembrane region" description="Helical" evidence="12">
    <location>
        <begin position="220"/>
        <end position="236"/>
    </location>
</feature>
<sequence length="300" mass="32602">MSKFVNWFPTSVDRKVRIAAWATFVAQTLIVVTGGAVRLTASGLGCPTWPRCTEDSFVSTPEMGIHGVIEFGNRLLTFALVIIAVITFALIFRMRKNRRDLFWLALVIGLGIPAQAIIGGISVLTQLDPYVVGLHFVVSIVMVALSTMLVYRVYHGNAPRTWVVEPSSSKIPLVVWLVAVFQMITIIFGILTTGSGPHAGDADARRNGLDGEILQHLHSYPAYTAVALTLLAIVMVSRARLFALRHSLILLIILNGVQITVGIIQSRTGLPPLLVGIHMLLACLVSAATTYALLKLRKVA</sequence>
<evidence type="ECO:0000256" key="1">
    <source>
        <dbReference type="ARBA" id="ARBA00004141"/>
    </source>
</evidence>
<dbReference type="InterPro" id="IPR050450">
    <property type="entry name" value="COX15/CtaA_HemeA_synthase"/>
</dbReference>
<evidence type="ECO:0000256" key="7">
    <source>
        <dbReference type="ARBA" id="ARBA00023004"/>
    </source>
</evidence>
<dbReference type="PANTHER" id="PTHR35457">
    <property type="entry name" value="HEME A SYNTHASE"/>
    <property type="match status" value="1"/>
</dbReference>
<dbReference type="EMBL" id="AP017457">
    <property type="protein sequence ID" value="BAU98960.1"/>
    <property type="molecule type" value="Genomic_DNA"/>
</dbReference>
<proteinExistence type="predicted"/>
<comment type="subcellular location">
    <subcellularLocation>
        <location evidence="1">Membrane</location>
        <topology evidence="1">Multi-pass membrane protein</topology>
    </subcellularLocation>
</comment>
<evidence type="ECO:0000313" key="14">
    <source>
        <dbReference type="Proteomes" id="UP000243847"/>
    </source>
</evidence>
<keyword evidence="2" id="KW-1003">Cell membrane</keyword>
<keyword evidence="8" id="KW-0350">Heme biosynthesis</keyword>
<evidence type="ECO:0000256" key="4">
    <source>
        <dbReference type="ARBA" id="ARBA00022723"/>
    </source>
</evidence>
<accession>A0A173LVQ9</accession>
<gene>
    <name evidence="13" type="ORF">AUMI_14180</name>
</gene>
<keyword evidence="3 12" id="KW-0812">Transmembrane</keyword>